<evidence type="ECO:0000313" key="1">
    <source>
        <dbReference type="EMBL" id="KAG2330091.1"/>
    </source>
</evidence>
<sequence length="134" mass="14725">MALVSSGAGSETASTAASSRDTLLTFLLLRRRDGHSNGRRNQLLSGIVNPRPAGRVWTTSILDLSKNPADGFTVMTFPITTIAKAARQCRLYLLHSSSLLHNSTVAASQLKDYTLWCWNNVTFKAREAMMQPKD</sequence>
<reference evidence="1 2" key="1">
    <citation type="submission" date="2020-02" db="EMBL/GenBank/DDBJ databases">
        <authorList>
            <person name="Ma Q."/>
            <person name="Huang Y."/>
            <person name="Song X."/>
            <person name="Pei D."/>
        </authorList>
    </citation>
    <scope>NUCLEOTIDE SEQUENCE [LARGE SCALE GENOMIC DNA]</scope>
    <source>
        <strain evidence="1">Sxm20200214</strain>
        <tissue evidence="1">Leaf</tissue>
    </source>
</reference>
<accession>A0A8X7WH13</accession>
<evidence type="ECO:0000313" key="2">
    <source>
        <dbReference type="Proteomes" id="UP000886595"/>
    </source>
</evidence>
<comment type="caution">
    <text evidence="1">The sequence shown here is derived from an EMBL/GenBank/DDBJ whole genome shotgun (WGS) entry which is preliminary data.</text>
</comment>
<organism evidence="1 2">
    <name type="scientific">Brassica carinata</name>
    <name type="common">Ethiopian mustard</name>
    <name type="synonym">Abyssinian cabbage</name>
    <dbReference type="NCBI Taxonomy" id="52824"/>
    <lineage>
        <taxon>Eukaryota</taxon>
        <taxon>Viridiplantae</taxon>
        <taxon>Streptophyta</taxon>
        <taxon>Embryophyta</taxon>
        <taxon>Tracheophyta</taxon>
        <taxon>Spermatophyta</taxon>
        <taxon>Magnoliopsida</taxon>
        <taxon>eudicotyledons</taxon>
        <taxon>Gunneridae</taxon>
        <taxon>Pentapetalae</taxon>
        <taxon>rosids</taxon>
        <taxon>malvids</taxon>
        <taxon>Brassicales</taxon>
        <taxon>Brassicaceae</taxon>
        <taxon>Brassiceae</taxon>
        <taxon>Brassica</taxon>
    </lineage>
</organism>
<dbReference type="EMBL" id="JAAMPC010000001">
    <property type="protein sequence ID" value="KAG2330091.1"/>
    <property type="molecule type" value="Genomic_DNA"/>
</dbReference>
<dbReference type="Proteomes" id="UP000886595">
    <property type="component" value="Unassembled WGS sequence"/>
</dbReference>
<dbReference type="AlphaFoldDB" id="A0A8X7WH13"/>
<name>A0A8X7WH13_BRACI</name>
<keyword evidence="2" id="KW-1185">Reference proteome</keyword>
<proteinExistence type="predicted"/>
<protein>
    <submittedName>
        <fullName evidence="1">Uncharacterized protein</fullName>
    </submittedName>
</protein>
<gene>
    <name evidence="1" type="ORF">Bca52824_001271</name>
</gene>